<dbReference type="OrthoDB" id="3490397at2759"/>
<sequence>MQFLTFSLLATLAAASPIMRRQPATNTSVWPVSNFEVGCSPAACEYSFIVTRAAGPSNPGFNTTCTGNDLDKDFQACDDKSVTARLVPHLYPEWEINVKHSFEGNNKAAVHSFANGTTEADKPAFTVTVYKTD</sequence>
<dbReference type="Proteomes" id="UP000054383">
    <property type="component" value="Unassembled WGS sequence"/>
</dbReference>
<organism evidence="2 3">
    <name type="scientific">Talaromyces islandicus</name>
    <name type="common">Penicillium islandicum</name>
    <dbReference type="NCBI Taxonomy" id="28573"/>
    <lineage>
        <taxon>Eukaryota</taxon>
        <taxon>Fungi</taxon>
        <taxon>Dikarya</taxon>
        <taxon>Ascomycota</taxon>
        <taxon>Pezizomycotina</taxon>
        <taxon>Eurotiomycetes</taxon>
        <taxon>Eurotiomycetidae</taxon>
        <taxon>Eurotiales</taxon>
        <taxon>Trichocomaceae</taxon>
        <taxon>Talaromyces</taxon>
        <taxon>Talaromyces sect. Islandici</taxon>
    </lineage>
</organism>
<keyword evidence="1" id="KW-0732">Signal</keyword>
<accession>A0A0U1LLE5</accession>
<dbReference type="AlphaFoldDB" id="A0A0U1LLE5"/>
<gene>
    <name evidence="2" type="ORF">PISL3812_00577</name>
</gene>
<keyword evidence="3" id="KW-1185">Reference proteome</keyword>
<feature type="chain" id="PRO_5012520284" evidence="1">
    <location>
        <begin position="16"/>
        <end position="133"/>
    </location>
</feature>
<proteinExistence type="predicted"/>
<reference evidence="2 3" key="1">
    <citation type="submission" date="2015-04" db="EMBL/GenBank/DDBJ databases">
        <authorList>
            <person name="Syromyatnikov M.Y."/>
            <person name="Popov V.N."/>
        </authorList>
    </citation>
    <scope>NUCLEOTIDE SEQUENCE [LARGE SCALE GENOMIC DNA]</scope>
    <source>
        <strain evidence="2">WF-38-12</strain>
    </source>
</reference>
<name>A0A0U1LLE5_TALIS</name>
<evidence type="ECO:0000313" key="3">
    <source>
        <dbReference type="Proteomes" id="UP000054383"/>
    </source>
</evidence>
<evidence type="ECO:0000313" key="2">
    <source>
        <dbReference type="EMBL" id="CRG83226.1"/>
    </source>
</evidence>
<evidence type="ECO:0000256" key="1">
    <source>
        <dbReference type="SAM" id="SignalP"/>
    </source>
</evidence>
<feature type="signal peptide" evidence="1">
    <location>
        <begin position="1"/>
        <end position="15"/>
    </location>
</feature>
<protein>
    <submittedName>
        <fullName evidence="2">Uncharacterized protein</fullName>
    </submittedName>
</protein>
<dbReference type="OMA" id="CNYNFNI"/>
<dbReference type="EMBL" id="CVMT01000001">
    <property type="protein sequence ID" value="CRG83226.1"/>
    <property type="molecule type" value="Genomic_DNA"/>
</dbReference>